<keyword evidence="12" id="KW-0407">Ion channel</keyword>
<evidence type="ECO:0000259" key="14">
    <source>
        <dbReference type="SMART" id="SM00062"/>
    </source>
</evidence>
<evidence type="ECO:0000256" key="6">
    <source>
        <dbReference type="ARBA" id="ARBA00022989"/>
    </source>
</evidence>
<keyword evidence="4" id="KW-0812">Transmembrane</keyword>
<comment type="similarity">
    <text evidence="2">Belongs to the bacterial solute-binding protein 3 family.</text>
</comment>
<dbReference type="SUPFAM" id="SSF53850">
    <property type="entry name" value="Periplasmic binding protein-like II"/>
    <property type="match status" value="1"/>
</dbReference>
<dbReference type="InterPro" id="IPR001638">
    <property type="entry name" value="Solute-binding_3/MltF_N"/>
</dbReference>
<dbReference type="AlphaFoldDB" id="A0A5F0K7S7"/>
<evidence type="ECO:0000256" key="13">
    <source>
        <dbReference type="SAM" id="SignalP"/>
    </source>
</evidence>
<accession>A0A5F0K7S7</accession>
<dbReference type="EMBL" id="QORK01000037">
    <property type="protein sequence ID" value="TFF77020.1"/>
    <property type="molecule type" value="Genomic_DNA"/>
</dbReference>
<evidence type="ECO:0000256" key="5">
    <source>
        <dbReference type="ARBA" id="ARBA00022729"/>
    </source>
</evidence>
<organism evidence="17 19">
    <name type="scientific">Aeromonas taiwanensis</name>
    <dbReference type="NCBI Taxonomy" id="633417"/>
    <lineage>
        <taxon>Bacteria</taxon>
        <taxon>Pseudomonadati</taxon>
        <taxon>Pseudomonadota</taxon>
        <taxon>Gammaproteobacteria</taxon>
        <taxon>Aeromonadales</taxon>
        <taxon>Aeromonadaceae</taxon>
        <taxon>Aeromonas</taxon>
    </lineage>
</organism>
<feature type="domain" description="Ionotropic glutamate receptor L-glutamate and glycine-binding" evidence="15">
    <location>
        <begin position="38"/>
        <end position="95"/>
    </location>
</feature>
<keyword evidence="5 13" id="KW-0732">Signal</keyword>
<keyword evidence="3" id="KW-0813">Transport</keyword>
<dbReference type="SMART" id="SM00062">
    <property type="entry name" value="PBPb"/>
    <property type="match status" value="1"/>
</dbReference>
<sequence>MGKTSRGVLGLLFASWAPVMALANGAPTLTVVTDVWPPFRMITQNDEFHGLDIDILRQLQARSGIAMTLKRVPWGRALKQMQTGQADLMIGLAHTEARATFIDYLQPAYYQCQPAFYGKAAAVATLNTYGDLRGREIGYVLNSAYFSPFDGDTGLKKHGVPTEDQLQRMVERGHLPLMIGTDCQVDYALSQHNAGELVKAAYRPPHPVVLYLGMSKRSPHHALGPRLAQALQAMVESGEIAALAKPYQP</sequence>
<reference evidence="17 19" key="1">
    <citation type="submission" date="2018-06" db="EMBL/GenBank/DDBJ databases">
        <title>Occurrence of a novel blaKPC-2- and qnrS2- harbouring IncP6 plasmid from Aeromonas taiwanensis isolates recovered from the river sediments.</title>
        <authorList>
            <person name="Zheng B."/>
            <person name="Yu X."/>
            <person name="Xiao Y."/>
        </authorList>
    </citation>
    <scope>NUCLEOTIDE SEQUENCE [LARGE SCALE GENOMIC DNA]</scope>
    <source>
        <strain evidence="16 18">1713</strain>
        <strain evidence="17 19">198</strain>
    </source>
</reference>
<evidence type="ECO:0000256" key="3">
    <source>
        <dbReference type="ARBA" id="ARBA00022448"/>
    </source>
</evidence>
<name>A0A5F0K7S7_9GAMM</name>
<dbReference type="Proteomes" id="UP000297720">
    <property type="component" value="Unassembled WGS sequence"/>
</dbReference>
<keyword evidence="10" id="KW-0325">Glycoprotein</keyword>
<dbReference type="Gene3D" id="3.40.190.10">
    <property type="entry name" value="Periplasmic binding protein-like II"/>
    <property type="match status" value="2"/>
</dbReference>
<keyword evidence="18" id="KW-1185">Reference proteome</keyword>
<feature type="domain" description="Solute-binding protein family 3/N-terminal" evidence="14">
    <location>
        <begin position="28"/>
        <end position="249"/>
    </location>
</feature>
<evidence type="ECO:0000256" key="11">
    <source>
        <dbReference type="ARBA" id="ARBA00023286"/>
    </source>
</evidence>
<dbReference type="RefSeq" id="WP_134696467.1">
    <property type="nucleotide sequence ID" value="NZ_QORJ01000033.1"/>
</dbReference>
<dbReference type="GO" id="GO:0016020">
    <property type="term" value="C:membrane"/>
    <property type="evidence" value="ECO:0007669"/>
    <property type="project" value="UniProtKB-SubCell"/>
</dbReference>
<keyword evidence="11" id="KW-1071">Ligand-gated ion channel</keyword>
<feature type="chain" id="PRO_5044621200" evidence="13">
    <location>
        <begin position="24"/>
        <end position="249"/>
    </location>
</feature>
<proteinExistence type="inferred from homology"/>
<evidence type="ECO:0000256" key="4">
    <source>
        <dbReference type="ARBA" id="ARBA00022692"/>
    </source>
</evidence>
<evidence type="ECO:0000256" key="12">
    <source>
        <dbReference type="ARBA" id="ARBA00023303"/>
    </source>
</evidence>
<dbReference type="GO" id="GO:0015276">
    <property type="term" value="F:ligand-gated monoatomic ion channel activity"/>
    <property type="evidence" value="ECO:0007669"/>
    <property type="project" value="InterPro"/>
</dbReference>
<dbReference type="SMART" id="SM00918">
    <property type="entry name" value="Lig_chan-Glu_bd"/>
    <property type="match status" value="1"/>
</dbReference>
<dbReference type="PANTHER" id="PTHR35936">
    <property type="entry name" value="MEMBRANE-BOUND LYTIC MUREIN TRANSGLYCOSYLASE F"/>
    <property type="match status" value="1"/>
</dbReference>
<evidence type="ECO:0000313" key="18">
    <source>
        <dbReference type="Proteomes" id="UP000297720"/>
    </source>
</evidence>
<evidence type="ECO:0000313" key="17">
    <source>
        <dbReference type="EMBL" id="TFF77020.1"/>
    </source>
</evidence>
<keyword evidence="7" id="KW-0406">Ion transport</keyword>
<dbReference type="EMBL" id="QORL01000037">
    <property type="protein sequence ID" value="TFF73135.1"/>
    <property type="molecule type" value="Genomic_DNA"/>
</dbReference>
<evidence type="ECO:0000256" key="1">
    <source>
        <dbReference type="ARBA" id="ARBA00004141"/>
    </source>
</evidence>
<evidence type="ECO:0000256" key="8">
    <source>
        <dbReference type="ARBA" id="ARBA00023136"/>
    </source>
</evidence>
<protein>
    <submittedName>
        <fullName evidence="17">ABC transporter substrate-binding protein</fullName>
    </submittedName>
</protein>
<keyword evidence="9" id="KW-0675">Receptor</keyword>
<dbReference type="InterPro" id="IPR019594">
    <property type="entry name" value="Glu/Gly-bd"/>
</dbReference>
<keyword evidence="8" id="KW-0472">Membrane</keyword>
<comment type="caution">
    <text evidence="17">The sequence shown here is derived from an EMBL/GenBank/DDBJ whole genome shotgun (WGS) entry which is preliminary data.</text>
</comment>
<dbReference type="Pfam" id="PF00497">
    <property type="entry name" value="SBP_bac_3"/>
    <property type="match status" value="1"/>
</dbReference>
<feature type="signal peptide" evidence="13">
    <location>
        <begin position="1"/>
        <end position="23"/>
    </location>
</feature>
<gene>
    <name evidence="16" type="ORF">DRM93_15815</name>
    <name evidence="17" type="ORF">DRM94_15815</name>
</gene>
<evidence type="ECO:0000313" key="19">
    <source>
        <dbReference type="Proteomes" id="UP000297914"/>
    </source>
</evidence>
<evidence type="ECO:0000256" key="7">
    <source>
        <dbReference type="ARBA" id="ARBA00023065"/>
    </source>
</evidence>
<evidence type="ECO:0000256" key="2">
    <source>
        <dbReference type="ARBA" id="ARBA00010333"/>
    </source>
</evidence>
<evidence type="ECO:0000313" key="16">
    <source>
        <dbReference type="EMBL" id="TFF73135.1"/>
    </source>
</evidence>
<evidence type="ECO:0000259" key="15">
    <source>
        <dbReference type="SMART" id="SM00918"/>
    </source>
</evidence>
<dbReference type="Proteomes" id="UP000297914">
    <property type="component" value="Unassembled WGS sequence"/>
</dbReference>
<comment type="subcellular location">
    <subcellularLocation>
        <location evidence="1">Membrane</location>
        <topology evidence="1">Multi-pass membrane protein</topology>
    </subcellularLocation>
</comment>
<dbReference type="PANTHER" id="PTHR35936:SF25">
    <property type="entry name" value="ABC TRANSPORTER SUBSTRATE-BINDING PROTEIN"/>
    <property type="match status" value="1"/>
</dbReference>
<evidence type="ECO:0000256" key="10">
    <source>
        <dbReference type="ARBA" id="ARBA00023180"/>
    </source>
</evidence>
<keyword evidence="6" id="KW-1133">Transmembrane helix</keyword>
<evidence type="ECO:0000256" key="9">
    <source>
        <dbReference type="ARBA" id="ARBA00023170"/>
    </source>
</evidence>
<dbReference type="OrthoDB" id="370676at2"/>